<organism evidence="5 6">
    <name type="scientific">Callosobruchus maculatus</name>
    <name type="common">Southern cowpea weevil</name>
    <name type="synonym">Pulse bruchid</name>
    <dbReference type="NCBI Taxonomy" id="64391"/>
    <lineage>
        <taxon>Eukaryota</taxon>
        <taxon>Metazoa</taxon>
        <taxon>Ecdysozoa</taxon>
        <taxon>Arthropoda</taxon>
        <taxon>Hexapoda</taxon>
        <taxon>Insecta</taxon>
        <taxon>Pterygota</taxon>
        <taxon>Neoptera</taxon>
        <taxon>Endopterygota</taxon>
        <taxon>Coleoptera</taxon>
        <taxon>Polyphaga</taxon>
        <taxon>Cucujiformia</taxon>
        <taxon>Chrysomeloidea</taxon>
        <taxon>Chrysomelidae</taxon>
        <taxon>Bruchinae</taxon>
        <taxon>Bruchini</taxon>
        <taxon>Callosobruchus</taxon>
    </lineage>
</organism>
<dbReference type="Gene3D" id="2.30.42.10">
    <property type="match status" value="1"/>
</dbReference>
<dbReference type="InterPro" id="IPR000008">
    <property type="entry name" value="C2_dom"/>
</dbReference>
<dbReference type="Proteomes" id="UP000410492">
    <property type="component" value="Unassembled WGS sequence"/>
</dbReference>
<feature type="region of interest" description="Disordered" evidence="1">
    <location>
        <begin position="1740"/>
        <end position="1759"/>
    </location>
</feature>
<feature type="compositionally biased region" description="Low complexity" evidence="1">
    <location>
        <begin position="1959"/>
        <end position="1970"/>
    </location>
</feature>
<dbReference type="SMART" id="SM00228">
    <property type="entry name" value="PDZ"/>
    <property type="match status" value="1"/>
</dbReference>
<dbReference type="InterPro" id="IPR035899">
    <property type="entry name" value="DBL_dom_sf"/>
</dbReference>
<dbReference type="OrthoDB" id="410721at2759"/>
<dbReference type="InterPro" id="IPR001849">
    <property type="entry name" value="PH_domain"/>
</dbReference>
<dbReference type="SUPFAM" id="SSF50729">
    <property type="entry name" value="PH domain-like"/>
    <property type="match status" value="1"/>
</dbReference>
<feature type="region of interest" description="Disordered" evidence="1">
    <location>
        <begin position="1697"/>
        <end position="1720"/>
    </location>
</feature>
<dbReference type="SUPFAM" id="SSF48065">
    <property type="entry name" value="DBL homology domain (DH-domain)"/>
    <property type="match status" value="1"/>
</dbReference>
<dbReference type="Gene3D" id="2.60.40.150">
    <property type="entry name" value="C2 domain"/>
    <property type="match status" value="1"/>
</dbReference>
<dbReference type="GO" id="GO:0005634">
    <property type="term" value="C:nucleus"/>
    <property type="evidence" value="ECO:0007669"/>
    <property type="project" value="TreeGrafter"/>
</dbReference>
<dbReference type="PANTHER" id="PTHR46848">
    <property type="entry name" value="REGULATOR OF G-PROTEIN SIGNALING 3"/>
    <property type="match status" value="1"/>
</dbReference>
<dbReference type="SUPFAM" id="SSF50156">
    <property type="entry name" value="PDZ domain-like"/>
    <property type="match status" value="1"/>
</dbReference>
<feature type="compositionally biased region" description="Polar residues" evidence="1">
    <location>
        <begin position="1595"/>
        <end position="1609"/>
    </location>
</feature>
<dbReference type="Gene3D" id="1.20.900.10">
    <property type="entry name" value="Dbl homology (DH) domain"/>
    <property type="match status" value="1"/>
</dbReference>
<evidence type="ECO:0000259" key="4">
    <source>
        <dbReference type="PROSITE" id="PS50106"/>
    </source>
</evidence>
<feature type="compositionally biased region" description="Basic residues" evidence="1">
    <location>
        <begin position="92"/>
        <end position="104"/>
    </location>
</feature>
<dbReference type="InterPro" id="IPR001478">
    <property type="entry name" value="PDZ"/>
</dbReference>
<evidence type="ECO:0000313" key="5">
    <source>
        <dbReference type="EMBL" id="VEN63140.1"/>
    </source>
</evidence>
<evidence type="ECO:0000313" key="6">
    <source>
        <dbReference type="Proteomes" id="UP000410492"/>
    </source>
</evidence>
<dbReference type="PROSITE" id="PS50010">
    <property type="entry name" value="DH_2"/>
    <property type="match status" value="1"/>
</dbReference>
<name>A0A653DTR4_CALMS</name>
<feature type="region of interest" description="Disordered" evidence="1">
    <location>
        <begin position="1590"/>
        <end position="1609"/>
    </location>
</feature>
<feature type="region of interest" description="Disordered" evidence="1">
    <location>
        <begin position="1772"/>
        <end position="1818"/>
    </location>
</feature>
<proteinExistence type="predicted"/>
<feature type="region of interest" description="Disordered" evidence="1">
    <location>
        <begin position="1864"/>
        <end position="1921"/>
    </location>
</feature>
<dbReference type="PROSITE" id="PS50106">
    <property type="entry name" value="PDZ"/>
    <property type="match status" value="1"/>
</dbReference>
<evidence type="ECO:0000256" key="1">
    <source>
        <dbReference type="SAM" id="MobiDB-lite"/>
    </source>
</evidence>
<dbReference type="EMBL" id="CAACVG010014425">
    <property type="protein sequence ID" value="VEN63140.1"/>
    <property type="molecule type" value="Genomic_DNA"/>
</dbReference>
<evidence type="ECO:0000259" key="2">
    <source>
        <dbReference type="PROSITE" id="PS50004"/>
    </source>
</evidence>
<protein>
    <submittedName>
        <fullName evidence="5">Uncharacterized protein</fullName>
    </submittedName>
</protein>
<feature type="region of interest" description="Disordered" evidence="1">
    <location>
        <begin position="1"/>
        <end position="117"/>
    </location>
</feature>
<reference evidence="5 6" key="1">
    <citation type="submission" date="2019-01" db="EMBL/GenBank/DDBJ databases">
        <authorList>
            <person name="Sayadi A."/>
        </authorList>
    </citation>
    <scope>NUCLEOTIDE SEQUENCE [LARGE SCALE GENOMIC DNA]</scope>
</reference>
<feature type="domain" description="PDZ" evidence="4">
    <location>
        <begin position="931"/>
        <end position="1010"/>
    </location>
</feature>
<dbReference type="Gene3D" id="2.30.29.30">
    <property type="entry name" value="Pleckstrin-homology domain (PH domain)/Phosphotyrosine-binding domain (PTB)"/>
    <property type="match status" value="1"/>
</dbReference>
<dbReference type="Pfam" id="PF00168">
    <property type="entry name" value="C2"/>
    <property type="match status" value="1"/>
</dbReference>
<evidence type="ECO:0000259" key="3">
    <source>
        <dbReference type="PROSITE" id="PS50010"/>
    </source>
</evidence>
<dbReference type="PROSITE" id="PS50004">
    <property type="entry name" value="C2"/>
    <property type="match status" value="1"/>
</dbReference>
<feature type="compositionally biased region" description="Basic and acidic residues" evidence="1">
    <location>
        <begin position="531"/>
        <end position="541"/>
    </location>
</feature>
<dbReference type="PANTHER" id="PTHR46848:SF1">
    <property type="entry name" value="REGULATOR OF G-PROTEIN SIGNALING 3"/>
    <property type="match status" value="1"/>
</dbReference>
<dbReference type="InterPro" id="IPR036034">
    <property type="entry name" value="PDZ_sf"/>
</dbReference>
<dbReference type="InterPro" id="IPR011993">
    <property type="entry name" value="PH-like_dom_sf"/>
</dbReference>
<feature type="region of interest" description="Disordered" evidence="1">
    <location>
        <begin position="531"/>
        <end position="551"/>
    </location>
</feature>
<feature type="domain" description="DH" evidence="3">
    <location>
        <begin position="1097"/>
        <end position="1280"/>
    </location>
</feature>
<dbReference type="GO" id="GO:0005085">
    <property type="term" value="F:guanyl-nucleotide exchange factor activity"/>
    <property type="evidence" value="ECO:0007669"/>
    <property type="project" value="InterPro"/>
</dbReference>
<keyword evidence="6" id="KW-1185">Reference proteome</keyword>
<dbReference type="Pfam" id="PF00595">
    <property type="entry name" value="PDZ"/>
    <property type="match status" value="1"/>
</dbReference>
<feature type="compositionally biased region" description="Polar residues" evidence="1">
    <location>
        <begin position="1697"/>
        <end position="1706"/>
    </location>
</feature>
<gene>
    <name evidence="5" type="ORF">CALMAC_LOCUS20053</name>
</gene>
<feature type="compositionally biased region" description="Basic and acidic residues" evidence="1">
    <location>
        <begin position="43"/>
        <end position="54"/>
    </location>
</feature>
<accession>A0A653DTR4</accession>
<dbReference type="SMART" id="SM00239">
    <property type="entry name" value="C2"/>
    <property type="match status" value="1"/>
</dbReference>
<dbReference type="InterPro" id="IPR000219">
    <property type="entry name" value="DH_dom"/>
</dbReference>
<dbReference type="InterPro" id="IPR035892">
    <property type="entry name" value="C2_domain_sf"/>
</dbReference>
<feature type="compositionally biased region" description="Acidic residues" evidence="1">
    <location>
        <begin position="1795"/>
        <end position="1816"/>
    </location>
</feature>
<feature type="domain" description="C2" evidence="2">
    <location>
        <begin position="659"/>
        <end position="799"/>
    </location>
</feature>
<dbReference type="SUPFAM" id="SSF49562">
    <property type="entry name" value="C2 domain (Calcium/lipid-binding domain, CaLB)"/>
    <property type="match status" value="1"/>
</dbReference>
<feature type="region of interest" description="Disordered" evidence="1">
    <location>
        <begin position="1394"/>
        <end position="1415"/>
    </location>
</feature>
<feature type="region of interest" description="Disordered" evidence="1">
    <location>
        <begin position="1946"/>
        <end position="1989"/>
    </location>
</feature>
<dbReference type="Pfam" id="PF00621">
    <property type="entry name" value="RhoGEF"/>
    <property type="match status" value="1"/>
</dbReference>
<sequence length="1989" mass="222279">MLKWTVMPRPKAADDQRPLPATPRSADRRQQRRRSTPSARTRRSLDALEADKENQFTSTPIKGEALGGGLRDVSNLTPTAVRTQPADGKRLSSTKKSKASKKLIHTPPSSPRHRHKKKKDCITAHYYDFLSADSLASNYFRPLETVDSHIEGILDDMGCSCKPKKLADTYAPTLPTFTSEYSPCATRTTHCLETLNRNSSKKVPVISKILDDVPPNTKPRIDHVEDFLHQISFFTSPETAFKQNRNKVTPLVKRILDFKFSKCAEEQNDSSYINNMSLDKIVDAILDSSDDSIRPTVRRALNTSLIVNVESENEHLSKEENLMHAVEVKKVAMDGSEHSSDSGFRSSATDNPHSLDNNFQCKCNNNHKESVTERTIIQLDETYNERCVDETSRKRHAIATTEATSPKRLHIDQPRNDLEFTLRRQRCIRRRRPISIDKQNVETNCYLETKCLPKAVNEFSGEFDPKRSKSDSVKIPSDDLRILRYNSEGQGESQPTSFCLENKFDRSITSAELRTEKVCFTENRDILSDKCTEEDSTDTKKPPLSNGVSADKPFTWKANHVLHIEKSHNDHSTTQSQHQDQTTGETNCYLEVKSISNASTVKEESSCSSFKSRTQRSANDSSTEKKRYIETRGLPSSTLAEESFSDYKNVRKCLLFDLSSNDSSFSEISGRSGVVDVRGCVELKIYEECDVICVDVVRCTDLFRPNGEKINAYVKVCVSDRLGARKKNPGLQRTAVHSESPNPYFNHTFKFPLIQDDCQRRVHIEVWHRDRTNRISEFLGCVSFDVGNVVKQGGISGAYLLQAHRQGRSVTPPLAASASSAPGAGGGMLQCGGGDGGGACDDAVFLDDAGAVAAYGCASTDEPLSRSATCDDKQALDEQQKYADEHLFLRYLELDPTEGPDATCAATQRTAAAAAGGGATPRQGRTPFTHTKRLVRSRPSGGFGFSVVWTRPPRVERVERGGAADRAGLLPGDYIIFVDRFNVVTMPEMEVLSLIRSCGNQLTLEIFRRPGGGGGITSRNGSLPTANKRLSASCAPLSRPSTAAPPTRRPSTVCSTTAHTTVTEYGGAGSQRRRLHLATTPQAVAFCTEKSNNPEENRRKAMYQLISKEQQYATHLQFAISRFVSALNERKDLITPAEHRVLFQNCDEILRITEDILDNLIHEDGEPQIHLLVRTYHMKLHEITTAYRKYCSGIKKADCILANKTKNTNSEFSRFLQVPQIPRRRPDITAFIHKPLEHYREMLRLLITIQGNTKSNHEDFPVINKVVHDLQLTYREITAGSGLMEPVGEGRPLLTVQDLENRLVFTKCKPFVLNKPGRQWIFGGDLTRVEGRNVRQCWALLFSDLLLFAKASRDRVLFVIEEPLPLSHVSDVIFNVRKKDTEFRLTINPEGKKASSPTVHCGPDLTRTPRKGAGRKTVLALRAPTPELKAVWQTLLQKQIYQATCNTDGSSPNSPLESPEVPITSSVATLHSAESLSVVRRQTPQPPPYPASDAQKQLDLIIEHKCKQLRRSSNCNNRYNAIHLERWMKGQLESEQPPDVSEVDSIEEEWTEEQLRKRSEELQLIDKEGNVTCKEINRGESRCEEEIILSDHSPSKSTTTESQVTVRSSPQFPETVPVCRQCHKNCLSNNGSIKNYNDCNSNKTSPKLENSGSCRKATNDKDWQPLIHLGITTSSYVSIDPFSIPLIPKIAVLPATPENSTRTASSENDRDESNQCQNVNCNQNTSCGRVPIKLEYSCELDNSPDDSPQTEEHPYHSLSSSVATLRRFGTVSSLERVGSEEREEDNVLEDGTRDQEDEDDEDEDEDEEEDDDEGGVDNEAFYQTSIRHWTIRAGSFVAEKMAFFEKLGEDYRAGGLFDRYLKSSDNPLNGEDQQEEETSGGTSGEEIWGTPTSGEMDDNLSPYEDRQSPNEGSLNSDYADDTELMMDELLMTPPITGAVMRGLLPRRTLEPLIEEEGGETSSSSDGSTTEPSGNNSEQVGQVTHHWRCC</sequence>
<feature type="compositionally biased region" description="Polar residues" evidence="1">
    <location>
        <begin position="1971"/>
        <end position="1981"/>
    </location>
</feature>
<dbReference type="GO" id="GO:0005886">
    <property type="term" value="C:plasma membrane"/>
    <property type="evidence" value="ECO:0007669"/>
    <property type="project" value="TreeGrafter"/>
</dbReference>
<dbReference type="SMART" id="SM00233">
    <property type="entry name" value="PH"/>
    <property type="match status" value="1"/>
</dbReference>